<organism evidence="5 6">
    <name type="scientific">Phocaeicola intestinalis</name>
    <dbReference type="NCBI Taxonomy" id="2762212"/>
    <lineage>
        <taxon>Bacteria</taxon>
        <taxon>Pseudomonadati</taxon>
        <taxon>Bacteroidota</taxon>
        <taxon>Bacteroidia</taxon>
        <taxon>Bacteroidales</taxon>
        <taxon>Bacteroidaceae</taxon>
        <taxon>Phocaeicola</taxon>
    </lineage>
</organism>
<dbReference type="InterPro" id="IPR014031">
    <property type="entry name" value="Ketoacyl_synth_C"/>
</dbReference>
<evidence type="ECO:0000256" key="3">
    <source>
        <dbReference type="RuleBase" id="RU003694"/>
    </source>
</evidence>
<dbReference type="EMBL" id="JACSPP010000049">
    <property type="protein sequence ID" value="MBD8041374.1"/>
    <property type="molecule type" value="Genomic_DNA"/>
</dbReference>
<dbReference type="PROSITE" id="PS52004">
    <property type="entry name" value="KS3_2"/>
    <property type="match status" value="1"/>
</dbReference>
<evidence type="ECO:0000259" key="4">
    <source>
        <dbReference type="PROSITE" id="PS52004"/>
    </source>
</evidence>
<evidence type="ECO:0000313" key="5">
    <source>
        <dbReference type="EMBL" id="MBD8041374.1"/>
    </source>
</evidence>
<keyword evidence="6" id="KW-1185">Reference proteome</keyword>
<dbReference type="Pfam" id="PF02801">
    <property type="entry name" value="Ketoacyl-synt_C"/>
    <property type="match status" value="1"/>
</dbReference>
<dbReference type="CDD" id="cd00834">
    <property type="entry name" value="KAS_I_II"/>
    <property type="match status" value="1"/>
</dbReference>
<dbReference type="Proteomes" id="UP000620874">
    <property type="component" value="Unassembled WGS sequence"/>
</dbReference>
<dbReference type="RefSeq" id="WP_191764773.1">
    <property type="nucleotide sequence ID" value="NZ_JACSPP010000049.1"/>
</dbReference>
<dbReference type="Pfam" id="PF13723">
    <property type="entry name" value="Ketoacyl-synt_2"/>
    <property type="match status" value="1"/>
</dbReference>
<dbReference type="Gene3D" id="3.40.47.10">
    <property type="match status" value="2"/>
</dbReference>
<dbReference type="InterPro" id="IPR000794">
    <property type="entry name" value="Beta-ketoacyl_synthase"/>
</dbReference>
<dbReference type="InterPro" id="IPR016039">
    <property type="entry name" value="Thiolase-like"/>
</dbReference>
<gene>
    <name evidence="5" type="ORF">H9625_13185</name>
</gene>
<sequence>MKQRIAITGSGIICAIGTDKKTVSDALVARKSGIQGMKYLPSCHKDLLVGEVKQSDEELKMSLGIRADKIVSRTVLLGAYAVRQALDDAGLKLPYLKTRRVCFISGTTVGGMDVTERFYHSILADDTYLDYLDAFDCGKSSVDIAELAGLDADTCTVSTACSSALNAIILGTRMLLAGEVDLVVAGGAESLSLFHLNGFKSLMILSSEPCRPFDASRSGLNLGEGAAYVVLERFEDAVARHAEVSAFIAGYGNRCDAFHQTATSENGEGAYLAMQDALCMAGIDYTQVDYINAHGTGTLNNDQSESVALKRLFGGNIPPVSSTKSFTGHTTSASGAIETVISLIAMRNHYIPVNLGWQTADANCIVPFMGNGQCRLQYVLCNSFGFGGNDTSLLLSQQESELPLSDSKVEAAILSGYELKDLDELKLLKQFIPPIEQRRMDLLTKAAMYTSLKVLSEAGIHSPDAIIVATSHGMLTNSEKILRGIDTLGEDSVSPTLFMQSTHNTLAGILAVRLKCHGYNMTYVQGEDSLRWAIADARMLITEGKAKVVLVGCHDECTGQYASFLKRAGKKELPCISSKSLVIVKKDNK</sequence>
<comment type="caution">
    <text evidence="5">The sequence shown here is derived from an EMBL/GenBank/DDBJ whole genome shotgun (WGS) entry which is preliminary data.</text>
</comment>
<evidence type="ECO:0000256" key="1">
    <source>
        <dbReference type="ARBA" id="ARBA00008467"/>
    </source>
</evidence>
<name>A0ABR8YAX7_9BACT</name>
<dbReference type="InterPro" id="IPR014030">
    <property type="entry name" value="Ketoacyl_synth_N"/>
</dbReference>
<protein>
    <submittedName>
        <fullName evidence="5">Beta-ketoacyl synthase chain length factor</fullName>
    </submittedName>
</protein>
<dbReference type="InterPro" id="IPR020841">
    <property type="entry name" value="PKS_Beta-ketoAc_synthase_dom"/>
</dbReference>
<dbReference type="SMART" id="SM00825">
    <property type="entry name" value="PKS_KS"/>
    <property type="match status" value="1"/>
</dbReference>
<comment type="similarity">
    <text evidence="1 3">Belongs to the thiolase-like superfamily. Beta-ketoacyl-ACP synthases family.</text>
</comment>
<dbReference type="SUPFAM" id="SSF53901">
    <property type="entry name" value="Thiolase-like"/>
    <property type="match status" value="2"/>
</dbReference>
<proteinExistence type="inferred from homology"/>
<evidence type="ECO:0000313" key="6">
    <source>
        <dbReference type="Proteomes" id="UP000620874"/>
    </source>
</evidence>
<reference evidence="5 6" key="1">
    <citation type="submission" date="2020-08" db="EMBL/GenBank/DDBJ databases">
        <title>A Genomic Blueprint of the Chicken Gut Microbiome.</title>
        <authorList>
            <person name="Gilroy R."/>
            <person name="Ravi A."/>
            <person name="Getino M."/>
            <person name="Pursley I."/>
            <person name="Horton D.L."/>
            <person name="Alikhan N.-F."/>
            <person name="Baker D."/>
            <person name="Gharbi K."/>
            <person name="Hall N."/>
            <person name="Watson M."/>
            <person name="Adriaenssens E.M."/>
            <person name="Foster-Nyarko E."/>
            <person name="Jarju S."/>
            <person name="Secka A."/>
            <person name="Antonio M."/>
            <person name="Oren A."/>
            <person name="Chaudhuri R."/>
            <person name="La Ragione R.M."/>
            <person name="Hildebrand F."/>
            <person name="Pallen M.J."/>
        </authorList>
    </citation>
    <scope>NUCLEOTIDE SEQUENCE [LARGE SCALE GENOMIC DNA]</scope>
    <source>
        <strain evidence="5 6">Sa1CVN1</strain>
    </source>
</reference>
<keyword evidence="2 3" id="KW-0808">Transferase</keyword>
<dbReference type="Pfam" id="PF00109">
    <property type="entry name" value="ketoacyl-synt"/>
    <property type="match status" value="1"/>
</dbReference>
<evidence type="ECO:0000256" key="2">
    <source>
        <dbReference type="ARBA" id="ARBA00022679"/>
    </source>
</evidence>
<dbReference type="PANTHER" id="PTHR11712">
    <property type="entry name" value="POLYKETIDE SYNTHASE-RELATED"/>
    <property type="match status" value="1"/>
</dbReference>
<dbReference type="PANTHER" id="PTHR11712:SF320">
    <property type="entry name" value="BETA-KETOACYL SYNTHASE"/>
    <property type="match status" value="1"/>
</dbReference>
<accession>A0ABR8YAX7</accession>
<feature type="domain" description="Ketosynthase family 3 (KS3)" evidence="4">
    <location>
        <begin position="2"/>
        <end position="397"/>
    </location>
</feature>